<evidence type="ECO:0000256" key="3">
    <source>
        <dbReference type="PIRSR" id="PIRSR603782-1"/>
    </source>
</evidence>
<dbReference type="InterPro" id="IPR003782">
    <property type="entry name" value="SCO1/SenC"/>
</dbReference>
<dbReference type="Gene3D" id="3.40.30.10">
    <property type="entry name" value="Glutaredoxin"/>
    <property type="match status" value="1"/>
</dbReference>
<dbReference type="InterPro" id="IPR013766">
    <property type="entry name" value="Thioredoxin_domain"/>
</dbReference>
<keyword evidence="2 3" id="KW-0186">Copper</keyword>
<keyword evidence="5" id="KW-1133">Transmembrane helix</keyword>
<feature type="transmembrane region" description="Helical" evidence="5">
    <location>
        <begin position="7"/>
        <end position="25"/>
    </location>
</feature>
<reference evidence="7 8" key="1">
    <citation type="submission" date="2019-06" db="EMBL/GenBank/DDBJ databases">
        <title>Cerasibacillus sp. nov., isolated from maize field.</title>
        <authorList>
            <person name="Lin S.-Y."/>
            <person name="Tsai C.-F."/>
            <person name="Young C.-C."/>
        </authorList>
    </citation>
    <scope>NUCLEOTIDE SEQUENCE [LARGE SCALE GENOMIC DNA]</scope>
    <source>
        <strain evidence="7 8">CC-CFT480</strain>
    </source>
</reference>
<feature type="domain" description="Thioredoxin" evidence="6">
    <location>
        <begin position="43"/>
        <end position="209"/>
    </location>
</feature>
<dbReference type="GO" id="GO:0046872">
    <property type="term" value="F:metal ion binding"/>
    <property type="evidence" value="ECO:0007669"/>
    <property type="project" value="UniProtKB-KW"/>
</dbReference>
<dbReference type="Proteomes" id="UP000321574">
    <property type="component" value="Unassembled WGS sequence"/>
</dbReference>
<comment type="caution">
    <text evidence="7">The sequence shown here is derived from an EMBL/GenBank/DDBJ whole genome shotgun (WGS) entry which is preliminary data.</text>
</comment>
<keyword evidence="5" id="KW-0812">Transmembrane</keyword>
<dbReference type="Pfam" id="PF02630">
    <property type="entry name" value="SCO1-SenC"/>
    <property type="match status" value="1"/>
</dbReference>
<dbReference type="AlphaFoldDB" id="A0A5C8NXC8"/>
<dbReference type="EMBL" id="VDUW01000003">
    <property type="protein sequence ID" value="TXL65750.1"/>
    <property type="molecule type" value="Genomic_DNA"/>
</dbReference>
<evidence type="ECO:0000256" key="5">
    <source>
        <dbReference type="SAM" id="Phobius"/>
    </source>
</evidence>
<sequence>MSNKKRTTISTVIVLVFGFILFYIGTDGFQAYTAETVRTNALIENSPKFPEVTLEDSKKRTYPFSEFEGKYVFITFIYTACSDVCPQLEVNVAEVYKNIPEKFIGEDIVFLSISFDPKRDTPEVLEKYRSYFNSDGETWRMARINDQEELDSLLNQFGVIVIPDEQGDFQHNSAFYLVNPEGYLTDVLDFTETDEAVEKVTEILEKEAGDTQ</sequence>
<evidence type="ECO:0000256" key="2">
    <source>
        <dbReference type="ARBA" id="ARBA00023008"/>
    </source>
</evidence>
<evidence type="ECO:0000256" key="1">
    <source>
        <dbReference type="ARBA" id="ARBA00010996"/>
    </source>
</evidence>
<evidence type="ECO:0000256" key="4">
    <source>
        <dbReference type="PIRSR" id="PIRSR603782-2"/>
    </source>
</evidence>
<feature type="binding site" evidence="3">
    <location>
        <position position="81"/>
    </location>
    <ligand>
        <name>Cu cation</name>
        <dbReference type="ChEBI" id="CHEBI:23378"/>
    </ligand>
</feature>
<dbReference type="PANTHER" id="PTHR12151">
    <property type="entry name" value="ELECTRON TRANSPORT PROTIN SCO1/SENC FAMILY MEMBER"/>
    <property type="match status" value="1"/>
</dbReference>
<dbReference type="OrthoDB" id="8550465at2"/>
<dbReference type="InterPro" id="IPR036249">
    <property type="entry name" value="Thioredoxin-like_sf"/>
</dbReference>
<keyword evidence="3" id="KW-0479">Metal-binding</keyword>
<keyword evidence="4" id="KW-1015">Disulfide bond</keyword>
<protein>
    <submittedName>
        <fullName evidence="7">SCO family protein</fullName>
    </submittedName>
</protein>
<keyword evidence="5" id="KW-0472">Membrane</keyword>
<organism evidence="7 8">
    <name type="scientific">Cerasibacillus terrae</name>
    <dbReference type="NCBI Taxonomy" id="2498845"/>
    <lineage>
        <taxon>Bacteria</taxon>
        <taxon>Bacillati</taxon>
        <taxon>Bacillota</taxon>
        <taxon>Bacilli</taxon>
        <taxon>Bacillales</taxon>
        <taxon>Bacillaceae</taxon>
        <taxon>Cerasibacillus</taxon>
    </lineage>
</organism>
<dbReference type="PANTHER" id="PTHR12151:SF25">
    <property type="entry name" value="LINALOOL DEHYDRATASE_ISOMERASE DOMAIN-CONTAINING PROTEIN"/>
    <property type="match status" value="1"/>
</dbReference>
<proteinExistence type="inferred from homology"/>
<gene>
    <name evidence="7" type="ORF">FHP05_06410</name>
</gene>
<dbReference type="SUPFAM" id="SSF52833">
    <property type="entry name" value="Thioredoxin-like"/>
    <property type="match status" value="1"/>
</dbReference>
<evidence type="ECO:0000313" key="8">
    <source>
        <dbReference type="Proteomes" id="UP000321574"/>
    </source>
</evidence>
<feature type="binding site" evidence="3">
    <location>
        <position position="171"/>
    </location>
    <ligand>
        <name>Cu cation</name>
        <dbReference type="ChEBI" id="CHEBI:23378"/>
    </ligand>
</feature>
<feature type="binding site" evidence="3">
    <location>
        <position position="85"/>
    </location>
    <ligand>
        <name>Cu cation</name>
        <dbReference type="ChEBI" id="CHEBI:23378"/>
    </ligand>
</feature>
<name>A0A5C8NXC8_9BACI</name>
<feature type="disulfide bond" description="Redox-active" evidence="4">
    <location>
        <begin position="81"/>
        <end position="85"/>
    </location>
</feature>
<dbReference type="RefSeq" id="WP_147666420.1">
    <property type="nucleotide sequence ID" value="NZ_VDUW01000003.1"/>
</dbReference>
<keyword evidence="8" id="KW-1185">Reference proteome</keyword>
<dbReference type="CDD" id="cd02968">
    <property type="entry name" value="SCO"/>
    <property type="match status" value="1"/>
</dbReference>
<evidence type="ECO:0000313" key="7">
    <source>
        <dbReference type="EMBL" id="TXL65750.1"/>
    </source>
</evidence>
<evidence type="ECO:0000259" key="6">
    <source>
        <dbReference type="PROSITE" id="PS51352"/>
    </source>
</evidence>
<comment type="similarity">
    <text evidence="1">Belongs to the SCO1/2 family.</text>
</comment>
<dbReference type="PROSITE" id="PS51352">
    <property type="entry name" value="THIOREDOXIN_2"/>
    <property type="match status" value="1"/>
</dbReference>
<accession>A0A5C8NXC8</accession>